<evidence type="ECO:0000313" key="5">
    <source>
        <dbReference type="EMBL" id="KAF9598228.1"/>
    </source>
</evidence>
<evidence type="ECO:0000256" key="1">
    <source>
        <dbReference type="ARBA" id="ARBA00004370"/>
    </source>
</evidence>
<gene>
    <name evidence="5" type="ORF">IFM89_026004</name>
</gene>
<keyword evidence="6" id="KW-1185">Reference proteome</keyword>
<sequence>MSQIKEIPPQGASYGPSITPQQPRRKRSKGGCCCCLLGTLFSIIIVIIVAIGIALLVGWLVLRPNKMKFYVVGTDLTRFDLTNNNTLYYNLTVDMAARNPNKKMKIYYDELEGIASYWQQRFAWSTVPNFLQERKNTTNIRLNFQGQQVLVVDDSLRSLFDREKNERVFTIYINLYSKIRFRIGDFITGDYKPYVECDLSIPLASSNGTVSMFVSKRCGVDF</sequence>
<proteinExistence type="predicted"/>
<reference evidence="5 6" key="1">
    <citation type="submission" date="2020-10" db="EMBL/GenBank/DDBJ databases">
        <title>The Coptis chinensis genome and diversification of protoberbering-type alkaloids.</title>
        <authorList>
            <person name="Wang B."/>
            <person name="Shu S."/>
            <person name="Song C."/>
            <person name="Liu Y."/>
        </authorList>
    </citation>
    <scope>NUCLEOTIDE SEQUENCE [LARGE SCALE GENOMIC DNA]</scope>
    <source>
        <strain evidence="5">HL-2020</strain>
        <tissue evidence="5">Leaf</tissue>
    </source>
</reference>
<evidence type="ECO:0000256" key="3">
    <source>
        <dbReference type="SAM" id="MobiDB-lite"/>
    </source>
</evidence>
<keyword evidence="2 4" id="KW-0472">Membrane</keyword>
<dbReference type="PANTHER" id="PTHR31234">
    <property type="entry name" value="LATE EMBRYOGENESIS ABUNDANT (LEA) HYDROXYPROLINE-RICH GLYCOPROTEIN FAMILY"/>
    <property type="match status" value="1"/>
</dbReference>
<dbReference type="AlphaFoldDB" id="A0A835HJX0"/>
<evidence type="ECO:0000256" key="2">
    <source>
        <dbReference type="ARBA" id="ARBA00023136"/>
    </source>
</evidence>
<dbReference type="InterPro" id="IPR044839">
    <property type="entry name" value="NDR1-like"/>
</dbReference>
<feature type="region of interest" description="Disordered" evidence="3">
    <location>
        <begin position="1"/>
        <end position="27"/>
    </location>
</feature>
<dbReference type="Proteomes" id="UP000631114">
    <property type="component" value="Unassembled WGS sequence"/>
</dbReference>
<feature type="transmembrane region" description="Helical" evidence="4">
    <location>
        <begin position="34"/>
        <end position="62"/>
    </location>
</feature>
<dbReference type="OrthoDB" id="695142at2759"/>
<evidence type="ECO:0000313" key="6">
    <source>
        <dbReference type="Proteomes" id="UP000631114"/>
    </source>
</evidence>
<dbReference type="PANTHER" id="PTHR31234:SF61">
    <property type="entry name" value="OS01G0574800 PROTEIN"/>
    <property type="match status" value="1"/>
</dbReference>
<keyword evidence="4" id="KW-0812">Transmembrane</keyword>
<organism evidence="5 6">
    <name type="scientific">Coptis chinensis</name>
    <dbReference type="NCBI Taxonomy" id="261450"/>
    <lineage>
        <taxon>Eukaryota</taxon>
        <taxon>Viridiplantae</taxon>
        <taxon>Streptophyta</taxon>
        <taxon>Embryophyta</taxon>
        <taxon>Tracheophyta</taxon>
        <taxon>Spermatophyta</taxon>
        <taxon>Magnoliopsida</taxon>
        <taxon>Ranunculales</taxon>
        <taxon>Ranunculaceae</taxon>
        <taxon>Coptidoideae</taxon>
        <taxon>Coptis</taxon>
    </lineage>
</organism>
<accession>A0A835HJX0</accession>
<name>A0A835HJX0_9MAGN</name>
<evidence type="ECO:0008006" key="7">
    <source>
        <dbReference type="Google" id="ProtNLM"/>
    </source>
</evidence>
<protein>
    <recommendedName>
        <fullName evidence="7">Late embryogenesis abundant protein LEA-2 subgroup domain-containing protein</fullName>
    </recommendedName>
</protein>
<dbReference type="GO" id="GO:0098542">
    <property type="term" value="P:defense response to other organism"/>
    <property type="evidence" value="ECO:0007669"/>
    <property type="project" value="InterPro"/>
</dbReference>
<dbReference type="GO" id="GO:0005886">
    <property type="term" value="C:plasma membrane"/>
    <property type="evidence" value="ECO:0007669"/>
    <property type="project" value="TreeGrafter"/>
</dbReference>
<evidence type="ECO:0000256" key="4">
    <source>
        <dbReference type="SAM" id="Phobius"/>
    </source>
</evidence>
<comment type="subcellular location">
    <subcellularLocation>
        <location evidence="1">Membrane</location>
    </subcellularLocation>
</comment>
<dbReference type="EMBL" id="JADFTS010000007">
    <property type="protein sequence ID" value="KAF9598228.1"/>
    <property type="molecule type" value="Genomic_DNA"/>
</dbReference>
<comment type="caution">
    <text evidence="5">The sequence shown here is derived from an EMBL/GenBank/DDBJ whole genome shotgun (WGS) entry which is preliminary data.</text>
</comment>
<keyword evidence="4" id="KW-1133">Transmembrane helix</keyword>